<feature type="region of interest" description="Disordered" evidence="7">
    <location>
        <begin position="61"/>
        <end position="105"/>
    </location>
</feature>
<dbReference type="InterPro" id="IPR036864">
    <property type="entry name" value="Zn2-C6_fun-type_DNA-bd_sf"/>
</dbReference>
<feature type="region of interest" description="Disordered" evidence="7">
    <location>
        <begin position="1"/>
        <end position="22"/>
    </location>
</feature>
<organism evidence="9 10">
    <name type="scientific">Stachybotrys chlorohalonatus (strain IBT 40285)</name>
    <dbReference type="NCBI Taxonomy" id="1283841"/>
    <lineage>
        <taxon>Eukaryota</taxon>
        <taxon>Fungi</taxon>
        <taxon>Dikarya</taxon>
        <taxon>Ascomycota</taxon>
        <taxon>Pezizomycotina</taxon>
        <taxon>Sordariomycetes</taxon>
        <taxon>Hypocreomycetidae</taxon>
        <taxon>Hypocreales</taxon>
        <taxon>Stachybotryaceae</taxon>
        <taxon>Stachybotrys</taxon>
    </lineage>
</organism>
<evidence type="ECO:0000256" key="1">
    <source>
        <dbReference type="ARBA" id="ARBA00022723"/>
    </source>
</evidence>
<evidence type="ECO:0000256" key="7">
    <source>
        <dbReference type="SAM" id="MobiDB-lite"/>
    </source>
</evidence>
<dbReference type="InParanoid" id="A0A084QQI5"/>
<dbReference type="Gene3D" id="4.10.240.10">
    <property type="entry name" value="Zn(2)-C6 fungal-type DNA-binding domain"/>
    <property type="match status" value="1"/>
</dbReference>
<sequence length="676" mass="75571">MDRRRTARVAGPPEDSSRRTNGRACVNCRQRKVRCDVSSHGTPCSNCKSHDRVDCRIYDAKQRKRQETTPSSGRRLKPLKPYNNVTVAQQSSTSTSPTRASSLGATPEDLVEPLAELPKEGNEASDQGNIAEFLDREDFRATEINNAARNCYVGTEVSNFNYLVRQSSVRAGNDESFHFANRQFHPSLTSYNLHRMPPDVLQRPEKSLADELIKAYFDEINRGWPIIDEEDFMVKYGGQDPHNPMPPQLLNAVFLVGAHVLATHDKSMKARQAEFFRRAKAIIDFRFEQDRISHIQAAVLLSWYSDGQEEIMANAWHWIGVACRIGLGMGLHRDTTPSRLVQVSKRTWTRLWWVLFQLDTMIASAYGRPQALNLDEADVPELDMAHFEGVPNAETDFVIQHTRLCVILSKVTKKRWALRTSVASQVEATRQADDALAHFLAQLPPKLKATASCTNVWQATLHLTYNNILILLHRPPPKQTSQGSPINVVSDASICGDAALVMTSAFESLLCQGLLSRLWLNGVHDLFTAIVHATNSLNSSNPVVATKSFRMFDSLLAALRGLSRHWQFAASLLSLFEKRLSRARQHNLSATATPRSNIYENHEIDPGFVLRPGQLGIGHSLGDNIIPSMSNEQDFTDLGIFPPLDDILLDNIFFPDDSILNGLMTGLEGGDHSVGF</sequence>
<dbReference type="SMART" id="SM00066">
    <property type="entry name" value="GAL4"/>
    <property type="match status" value="1"/>
</dbReference>
<keyword evidence="6" id="KW-0539">Nucleus</keyword>
<dbReference type="OMA" id="WRRLWYI"/>
<keyword evidence="2" id="KW-0862">Zinc</keyword>
<evidence type="ECO:0000313" key="9">
    <source>
        <dbReference type="EMBL" id="KFA66220.1"/>
    </source>
</evidence>
<dbReference type="GO" id="GO:0008270">
    <property type="term" value="F:zinc ion binding"/>
    <property type="evidence" value="ECO:0007669"/>
    <property type="project" value="InterPro"/>
</dbReference>
<dbReference type="AlphaFoldDB" id="A0A084QQI5"/>
<reference evidence="9 10" key="1">
    <citation type="journal article" date="2014" name="BMC Genomics">
        <title>Comparative genome sequencing reveals chemotype-specific gene clusters in the toxigenic black mold Stachybotrys.</title>
        <authorList>
            <person name="Semeiks J."/>
            <person name="Borek D."/>
            <person name="Otwinowski Z."/>
            <person name="Grishin N.V."/>
        </authorList>
    </citation>
    <scope>NUCLEOTIDE SEQUENCE [LARGE SCALE GENOMIC DNA]</scope>
    <source>
        <strain evidence="9 10">IBT 40285</strain>
    </source>
</reference>
<dbReference type="Pfam" id="PF00172">
    <property type="entry name" value="Zn_clus"/>
    <property type="match status" value="1"/>
</dbReference>
<dbReference type="HOGENOM" id="CLU_006329_4_2_1"/>
<name>A0A084QQI5_STAC4</name>
<dbReference type="Pfam" id="PF04082">
    <property type="entry name" value="Fungal_trans"/>
    <property type="match status" value="1"/>
</dbReference>
<dbReference type="STRING" id="1283841.A0A084QQI5"/>
<keyword evidence="10" id="KW-1185">Reference proteome</keyword>
<dbReference type="GO" id="GO:0000981">
    <property type="term" value="F:DNA-binding transcription factor activity, RNA polymerase II-specific"/>
    <property type="evidence" value="ECO:0007669"/>
    <property type="project" value="InterPro"/>
</dbReference>
<evidence type="ECO:0000256" key="3">
    <source>
        <dbReference type="ARBA" id="ARBA00023015"/>
    </source>
</evidence>
<dbReference type="Proteomes" id="UP000028524">
    <property type="component" value="Unassembled WGS sequence"/>
</dbReference>
<protein>
    <recommendedName>
        <fullName evidence="8">Zn(2)-C6 fungal-type domain-containing protein</fullName>
    </recommendedName>
</protein>
<dbReference type="PANTHER" id="PTHR47171:SF4">
    <property type="entry name" value="ACETAMIDASE REGULATORY PROTEIN"/>
    <property type="match status" value="1"/>
</dbReference>
<evidence type="ECO:0000256" key="2">
    <source>
        <dbReference type="ARBA" id="ARBA00022833"/>
    </source>
</evidence>
<dbReference type="CDD" id="cd12148">
    <property type="entry name" value="fungal_TF_MHR"/>
    <property type="match status" value="1"/>
</dbReference>
<keyword evidence="3" id="KW-0805">Transcription regulation</keyword>
<keyword evidence="5" id="KW-0804">Transcription</keyword>
<keyword evidence="1" id="KW-0479">Metal-binding</keyword>
<evidence type="ECO:0000313" key="10">
    <source>
        <dbReference type="Proteomes" id="UP000028524"/>
    </source>
</evidence>
<proteinExistence type="predicted"/>
<evidence type="ECO:0000256" key="6">
    <source>
        <dbReference type="ARBA" id="ARBA00023242"/>
    </source>
</evidence>
<evidence type="ECO:0000259" key="8">
    <source>
        <dbReference type="PROSITE" id="PS50048"/>
    </source>
</evidence>
<evidence type="ECO:0000256" key="5">
    <source>
        <dbReference type="ARBA" id="ARBA00023163"/>
    </source>
</evidence>
<dbReference type="PROSITE" id="PS00463">
    <property type="entry name" value="ZN2_CY6_FUNGAL_1"/>
    <property type="match status" value="1"/>
</dbReference>
<dbReference type="EMBL" id="KL660471">
    <property type="protein sequence ID" value="KFA66220.1"/>
    <property type="molecule type" value="Genomic_DNA"/>
</dbReference>
<dbReference type="InterPro" id="IPR001138">
    <property type="entry name" value="Zn2Cys6_DnaBD"/>
</dbReference>
<accession>A0A084QQI5</accession>
<dbReference type="SUPFAM" id="SSF57701">
    <property type="entry name" value="Zn2/Cys6 DNA-binding domain"/>
    <property type="match status" value="1"/>
</dbReference>
<dbReference type="OrthoDB" id="4236860at2759"/>
<dbReference type="CDD" id="cd00067">
    <property type="entry name" value="GAL4"/>
    <property type="match status" value="1"/>
</dbReference>
<dbReference type="GO" id="GO:0003677">
    <property type="term" value="F:DNA binding"/>
    <property type="evidence" value="ECO:0007669"/>
    <property type="project" value="UniProtKB-KW"/>
</dbReference>
<dbReference type="InterPro" id="IPR052073">
    <property type="entry name" value="Amide_Lactam_Regulators"/>
</dbReference>
<keyword evidence="4" id="KW-0238">DNA-binding</keyword>
<dbReference type="GO" id="GO:0006351">
    <property type="term" value="P:DNA-templated transcription"/>
    <property type="evidence" value="ECO:0007669"/>
    <property type="project" value="InterPro"/>
</dbReference>
<dbReference type="InterPro" id="IPR007219">
    <property type="entry name" value="XnlR_reg_dom"/>
</dbReference>
<dbReference type="SMART" id="SM00906">
    <property type="entry name" value="Fungal_trans"/>
    <property type="match status" value="1"/>
</dbReference>
<gene>
    <name evidence="9" type="ORF">S40285_05102</name>
</gene>
<dbReference type="PANTHER" id="PTHR47171">
    <property type="entry name" value="FARA-RELATED"/>
    <property type="match status" value="1"/>
</dbReference>
<dbReference type="PROSITE" id="PS50048">
    <property type="entry name" value="ZN2_CY6_FUNGAL_2"/>
    <property type="match status" value="1"/>
</dbReference>
<feature type="compositionally biased region" description="Low complexity" evidence="7">
    <location>
        <begin position="85"/>
        <end position="102"/>
    </location>
</feature>
<feature type="domain" description="Zn(2)-C6 fungal-type" evidence="8">
    <location>
        <begin position="24"/>
        <end position="57"/>
    </location>
</feature>
<evidence type="ECO:0000256" key="4">
    <source>
        <dbReference type="ARBA" id="ARBA00023125"/>
    </source>
</evidence>